<evidence type="ECO:0000313" key="1">
    <source>
        <dbReference type="EMBL" id="MDQ0516270.1"/>
    </source>
</evidence>
<reference evidence="1 2" key="1">
    <citation type="submission" date="2023-07" db="EMBL/GenBank/DDBJ databases">
        <title>Genomic Encyclopedia of Type Strains, Phase IV (KMG-IV): sequencing the most valuable type-strain genomes for metagenomic binning, comparative biology and taxonomic classification.</title>
        <authorList>
            <person name="Goeker M."/>
        </authorList>
    </citation>
    <scope>NUCLEOTIDE SEQUENCE [LARGE SCALE GENOMIC DNA]</scope>
    <source>
        <strain evidence="1 2">B1-1</strain>
    </source>
</reference>
<dbReference type="RefSeq" id="WP_266279818.1">
    <property type="nucleotide sequence ID" value="NZ_JAPKNF010000001.1"/>
</dbReference>
<dbReference type="InterPro" id="IPR007460">
    <property type="entry name" value="BrnT_toxin"/>
</dbReference>
<keyword evidence="2" id="KW-1185">Reference proteome</keyword>
<organism evidence="1 2">
    <name type="scientific">Kaistia geumhonensis</name>
    <dbReference type="NCBI Taxonomy" id="410839"/>
    <lineage>
        <taxon>Bacteria</taxon>
        <taxon>Pseudomonadati</taxon>
        <taxon>Pseudomonadota</taxon>
        <taxon>Alphaproteobacteria</taxon>
        <taxon>Hyphomicrobiales</taxon>
        <taxon>Kaistiaceae</taxon>
        <taxon>Kaistia</taxon>
    </lineage>
</organism>
<dbReference type="Gene3D" id="3.10.450.530">
    <property type="entry name" value="Ribonuclease toxin, BrnT, of type II toxin-antitoxin system"/>
    <property type="match status" value="1"/>
</dbReference>
<sequence>MVILWDERKRLANIDKHGIDFADIAPEFFLHAMVVPAKLGGMMAIGRRADGALVVVFAELGAEAISIISARPASQKERELLR</sequence>
<comment type="caution">
    <text evidence="1">The sequence shown here is derived from an EMBL/GenBank/DDBJ whole genome shotgun (WGS) entry which is preliminary data.</text>
</comment>
<gene>
    <name evidence="1" type="ORF">QO015_001883</name>
</gene>
<name>A0ABU0M617_9HYPH</name>
<dbReference type="EMBL" id="JAUSWJ010000001">
    <property type="protein sequence ID" value="MDQ0516270.1"/>
    <property type="molecule type" value="Genomic_DNA"/>
</dbReference>
<dbReference type="Proteomes" id="UP001223743">
    <property type="component" value="Unassembled WGS sequence"/>
</dbReference>
<protein>
    <submittedName>
        <fullName evidence="1">Uncharacterized DUF497 family protein</fullName>
    </submittedName>
</protein>
<proteinExistence type="predicted"/>
<dbReference type="InterPro" id="IPR038573">
    <property type="entry name" value="BrnT_sf"/>
</dbReference>
<accession>A0ABU0M617</accession>
<dbReference type="Pfam" id="PF04365">
    <property type="entry name" value="BrnT_toxin"/>
    <property type="match status" value="1"/>
</dbReference>
<evidence type="ECO:0000313" key="2">
    <source>
        <dbReference type="Proteomes" id="UP001223743"/>
    </source>
</evidence>